<proteinExistence type="predicted"/>
<reference evidence="2 3" key="1">
    <citation type="journal article" date="2019" name="Sci. Data">
        <title>Hybrid genome assembly and annotation of Danionella translucida.</title>
        <authorList>
            <person name="Kadobianskyi M."/>
            <person name="Schulze L."/>
            <person name="Schuelke M."/>
            <person name="Judkewitz B."/>
        </authorList>
    </citation>
    <scope>NUCLEOTIDE SEQUENCE [LARGE SCALE GENOMIC DNA]</scope>
    <source>
        <strain evidence="2 3">Bolton</strain>
    </source>
</reference>
<feature type="region of interest" description="Disordered" evidence="1">
    <location>
        <begin position="56"/>
        <end position="82"/>
    </location>
</feature>
<keyword evidence="3" id="KW-1185">Reference proteome</keyword>
<evidence type="ECO:0000313" key="2">
    <source>
        <dbReference type="EMBL" id="TRZ03231.1"/>
    </source>
</evidence>
<evidence type="ECO:0000313" key="3">
    <source>
        <dbReference type="Proteomes" id="UP000316079"/>
    </source>
</evidence>
<organism evidence="2 3">
    <name type="scientific">Danionella cerebrum</name>
    <dbReference type="NCBI Taxonomy" id="2873325"/>
    <lineage>
        <taxon>Eukaryota</taxon>
        <taxon>Metazoa</taxon>
        <taxon>Chordata</taxon>
        <taxon>Craniata</taxon>
        <taxon>Vertebrata</taxon>
        <taxon>Euteleostomi</taxon>
        <taxon>Actinopterygii</taxon>
        <taxon>Neopterygii</taxon>
        <taxon>Teleostei</taxon>
        <taxon>Ostariophysi</taxon>
        <taxon>Cypriniformes</taxon>
        <taxon>Danionidae</taxon>
        <taxon>Danioninae</taxon>
        <taxon>Danionella</taxon>
    </lineage>
</organism>
<feature type="compositionally biased region" description="Basic and acidic residues" evidence="1">
    <location>
        <begin position="56"/>
        <end position="76"/>
    </location>
</feature>
<dbReference type="Proteomes" id="UP000316079">
    <property type="component" value="Unassembled WGS sequence"/>
</dbReference>
<evidence type="ECO:0000256" key="1">
    <source>
        <dbReference type="SAM" id="MobiDB-lite"/>
    </source>
</evidence>
<dbReference type="OrthoDB" id="2192561at2759"/>
<comment type="caution">
    <text evidence="2">The sequence shown here is derived from an EMBL/GenBank/DDBJ whole genome shotgun (WGS) entry which is preliminary data.</text>
</comment>
<sequence length="120" mass="14004">MPKVKRVRAGSHAPLADQMLQSDAVRSGSRGKSRNGDPELEQRYVEPRLSRRILHQAREQQREIHGEETGNEKEWKGAPGSDRLGEKIRISLCFHKPYRYFLEFCTFVKQIQNIPWSICR</sequence>
<dbReference type="EMBL" id="SRMA01012367">
    <property type="protein sequence ID" value="TRZ03231.1"/>
    <property type="molecule type" value="Genomic_DNA"/>
</dbReference>
<dbReference type="STRING" id="623744.A0A553RM19"/>
<feature type="region of interest" description="Disordered" evidence="1">
    <location>
        <begin position="1"/>
        <end position="44"/>
    </location>
</feature>
<accession>A0A553RM19</accession>
<feature type="compositionally biased region" description="Basic and acidic residues" evidence="1">
    <location>
        <begin position="34"/>
        <end position="44"/>
    </location>
</feature>
<dbReference type="AlphaFoldDB" id="A0A553RM19"/>
<name>A0A553RM19_9TELE</name>
<gene>
    <name evidence="2" type="ORF">DNTS_000355</name>
</gene>
<protein>
    <submittedName>
        <fullName evidence="2">Uncharacterized protein</fullName>
    </submittedName>
</protein>